<keyword evidence="1" id="KW-0645">Protease</keyword>
<keyword evidence="2" id="KW-0862">Zinc</keyword>
<feature type="region of interest" description="Disordered" evidence="3">
    <location>
        <begin position="717"/>
        <end position="765"/>
    </location>
</feature>
<feature type="compositionally biased region" description="Polar residues" evidence="3">
    <location>
        <begin position="780"/>
        <end position="797"/>
    </location>
</feature>
<dbReference type="GO" id="GO:0006508">
    <property type="term" value="P:proteolysis"/>
    <property type="evidence" value="ECO:0007669"/>
    <property type="project" value="UniProtKB-KW"/>
</dbReference>
<dbReference type="Proteomes" id="UP000824469">
    <property type="component" value="Unassembled WGS sequence"/>
</dbReference>
<dbReference type="EMBL" id="JAHRHJ020000001">
    <property type="protein sequence ID" value="KAH9330561.1"/>
    <property type="molecule type" value="Genomic_DNA"/>
</dbReference>
<dbReference type="Gene3D" id="3.30.420.10">
    <property type="entry name" value="Ribonuclease H-like superfamily/Ribonuclease H"/>
    <property type="match status" value="1"/>
</dbReference>
<keyword evidence="7" id="KW-1185">Reference proteome</keyword>
<dbReference type="PROSITE" id="PS50158">
    <property type="entry name" value="ZF_CCHC"/>
    <property type="match status" value="1"/>
</dbReference>
<evidence type="ECO:0000259" key="4">
    <source>
        <dbReference type="PROSITE" id="PS50158"/>
    </source>
</evidence>
<evidence type="ECO:0000256" key="1">
    <source>
        <dbReference type="ARBA" id="ARBA00022670"/>
    </source>
</evidence>
<feature type="region of interest" description="Disordered" evidence="3">
    <location>
        <begin position="194"/>
        <end position="229"/>
    </location>
</feature>
<dbReference type="Pfam" id="PF13976">
    <property type="entry name" value="gag_pre-integrs"/>
    <property type="match status" value="1"/>
</dbReference>
<dbReference type="InterPro" id="IPR025724">
    <property type="entry name" value="GAG-pre-integrase_dom"/>
</dbReference>
<evidence type="ECO:0000313" key="6">
    <source>
        <dbReference type="EMBL" id="KAH9330561.1"/>
    </source>
</evidence>
<keyword evidence="2" id="KW-0863">Zinc-finger</keyword>
<dbReference type="InterPro" id="IPR001878">
    <property type="entry name" value="Znf_CCHC"/>
</dbReference>
<keyword evidence="1" id="KW-0378">Hydrolase</keyword>
<dbReference type="InterPro" id="IPR012337">
    <property type="entry name" value="RNaseH-like_sf"/>
</dbReference>
<evidence type="ECO:0000313" key="7">
    <source>
        <dbReference type="Proteomes" id="UP000824469"/>
    </source>
</evidence>
<dbReference type="PANTHER" id="PTHR42648">
    <property type="entry name" value="TRANSPOSASE, PUTATIVE-RELATED"/>
    <property type="match status" value="1"/>
</dbReference>
<dbReference type="Pfam" id="PF00665">
    <property type="entry name" value="rve"/>
    <property type="match status" value="1"/>
</dbReference>
<dbReference type="OMA" id="HRNERRM"/>
<dbReference type="InterPro" id="IPR036875">
    <property type="entry name" value="Znf_CCHC_sf"/>
</dbReference>
<reference evidence="6 7" key="1">
    <citation type="journal article" date="2021" name="Nat. Plants">
        <title>The Taxus genome provides insights into paclitaxel biosynthesis.</title>
        <authorList>
            <person name="Xiong X."/>
            <person name="Gou J."/>
            <person name="Liao Q."/>
            <person name="Li Y."/>
            <person name="Zhou Q."/>
            <person name="Bi G."/>
            <person name="Li C."/>
            <person name="Du R."/>
            <person name="Wang X."/>
            <person name="Sun T."/>
            <person name="Guo L."/>
            <person name="Liang H."/>
            <person name="Lu P."/>
            <person name="Wu Y."/>
            <person name="Zhang Z."/>
            <person name="Ro D.K."/>
            <person name="Shang Y."/>
            <person name="Huang S."/>
            <person name="Yan J."/>
        </authorList>
    </citation>
    <scope>NUCLEOTIDE SEQUENCE [LARGE SCALE GENOMIC DNA]</scope>
    <source>
        <strain evidence="6">Ta-2019</strain>
    </source>
</reference>
<dbReference type="GO" id="GO:0015074">
    <property type="term" value="P:DNA integration"/>
    <property type="evidence" value="ECO:0007669"/>
    <property type="project" value="InterPro"/>
</dbReference>
<evidence type="ECO:0000256" key="3">
    <source>
        <dbReference type="SAM" id="MobiDB-lite"/>
    </source>
</evidence>
<dbReference type="InterPro" id="IPR039537">
    <property type="entry name" value="Retrotran_Ty1/copia-like"/>
</dbReference>
<proteinExistence type="predicted"/>
<dbReference type="Pfam" id="PF25597">
    <property type="entry name" value="SH3_retrovirus"/>
    <property type="match status" value="1"/>
</dbReference>
<feature type="compositionally biased region" description="Low complexity" evidence="3">
    <location>
        <begin position="737"/>
        <end position="755"/>
    </location>
</feature>
<gene>
    <name evidence="6" type="ORF">KI387_002669</name>
</gene>
<name>A0AA38LNQ4_TAXCH</name>
<dbReference type="GO" id="GO:0008270">
    <property type="term" value="F:zinc ion binding"/>
    <property type="evidence" value="ECO:0007669"/>
    <property type="project" value="UniProtKB-KW"/>
</dbReference>
<dbReference type="InterPro" id="IPR036397">
    <property type="entry name" value="RNaseH_sf"/>
</dbReference>
<dbReference type="PANTHER" id="PTHR42648:SF18">
    <property type="entry name" value="RETROTRANSPOSON, UNCLASSIFIED-LIKE PROTEIN"/>
    <property type="match status" value="1"/>
</dbReference>
<comment type="caution">
    <text evidence="6">The sequence shown here is derived from an EMBL/GenBank/DDBJ whole genome shotgun (WGS) entry which is preliminary data.</text>
</comment>
<dbReference type="Pfam" id="PF14223">
    <property type="entry name" value="Retrotran_gag_2"/>
    <property type="match status" value="1"/>
</dbReference>
<dbReference type="Gene3D" id="4.10.60.10">
    <property type="entry name" value="Zinc finger, CCHC-type"/>
    <property type="match status" value="1"/>
</dbReference>
<organism evidence="6 7">
    <name type="scientific">Taxus chinensis</name>
    <name type="common">Chinese yew</name>
    <name type="synonym">Taxus wallichiana var. chinensis</name>
    <dbReference type="NCBI Taxonomy" id="29808"/>
    <lineage>
        <taxon>Eukaryota</taxon>
        <taxon>Viridiplantae</taxon>
        <taxon>Streptophyta</taxon>
        <taxon>Embryophyta</taxon>
        <taxon>Tracheophyta</taxon>
        <taxon>Spermatophyta</taxon>
        <taxon>Pinopsida</taxon>
        <taxon>Pinidae</taxon>
        <taxon>Conifers II</taxon>
        <taxon>Cupressales</taxon>
        <taxon>Taxaceae</taxon>
        <taxon>Taxus</taxon>
    </lineage>
</organism>
<dbReference type="InterPro" id="IPR057670">
    <property type="entry name" value="SH3_retrovirus"/>
</dbReference>
<dbReference type="Pfam" id="PF22936">
    <property type="entry name" value="Pol_BBD"/>
    <property type="match status" value="1"/>
</dbReference>
<dbReference type="SUPFAM" id="SSF53098">
    <property type="entry name" value="Ribonuclease H-like"/>
    <property type="match status" value="1"/>
</dbReference>
<feature type="domain" description="Integrase catalytic" evidence="5">
    <location>
        <begin position="474"/>
        <end position="649"/>
    </location>
</feature>
<dbReference type="GO" id="GO:0003676">
    <property type="term" value="F:nucleic acid binding"/>
    <property type="evidence" value="ECO:0007669"/>
    <property type="project" value="InterPro"/>
</dbReference>
<evidence type="ECO:0000256" key="2">
    <source>
        <dbReference type="PROSITE-ProRule" id="PRU00047"/>
    </source>
</evidence>
<feature type="region of interest" description="Disordered" evidence="3">
    <location>
        <begin position="780"/>
        <end position="816"/>
    </location>
</feature>
<sequence>MASAGLRDQDRLDGASNFGVWKARLSLLLEENGIKDYVTTVVTVPTDATQLAAYKKEDAKARRIVLDGVKDHIVPHISELDTVKKMWDAILNLYQNATTNRKLILREKLKNTRMNKGEDVTSYLTRLRLVKDELAAVGDKPDDDELVRIALNGFTKQWDVFVQVVSGRDTLPSWDRLWTDFTQEEFRLSLVNGANKSQKSEGEQENVALAGKGKAKKGFSKGSNSQSEKKKDMSKVKCYGCHEFGHYVSNCPQRKKNDKKGKNQVAASASAEELSRRLEDEFALIACMVSSTSQCVWYIDSGASFHMTGVREYFSSYQEEDTNIQISMGNLSKLNPVGKGTVQFQRENGKIVPLHDVLHVPGLGMNLISVSVLQDKGYNVLFRGTHVLIKHKDWKSPITIGVRSGHLYRLQFDTPKALMSSSNPRDLGELWHRRMGHIHHGALKLLRETVTGVPEVSTEHDDVCKGCVLGKFAKASFPRSDNRSKGVLDLVHSDVCGPMSTKSLRGYVYYVTFIDDFSRKTWIYFLKTKDEVFSRFQEFKALAENSTGRKIKVLRSDNGGEYKGNDFQDLCTREGIKREWTVPYNPQQNGVAERKNHSISEAARAMLHDQDMPRYLWAEACSTTVYIQNRVPHKVLGKMTPEEAFTGKKPDVGHFRIFGSLAYCHIPEDTRTKLDQTAEKGYLVGYSETSKAYRIFIPGTRRIIVRRDVKFMEDKAFRRSRDLPADDQSEQPTKAPSPSQGQQSSSTVTSTSIDSGSEDSQSMEQLVQQDMHLEDLEVDISSSTVGSRNREVQNTQRDTQEFVGAPRKSTRQRKEPAKFNDYVALVSQLVDSEPSSYQEAAQHQVWRRCYG</sequence>
<evidence type="ECO:0000259" key="5">
    <source>
        <dbReference type="PROSITE" id="PS50994"/>
    </source>
</evidence>
<accession>A0AA38LNQ4</accession>
<feature type="domain" description="CCHC-type" evidence="4">
    <location>
        <begin position="237"/>
        <end position="253"/>
    </location>
</feature>
<protein>
    <submittedName>
        <fullName evidence="6">Uncharacterized protein</fullName>
    </submittedName>
</protein>
<dbReference type="SUPFAM" id="SSF57756">
    <property type="entry name" value="Retrovirus zinc finger-like domains"/>
    <property type="match status" value="1"/>
</dbReference>
<keyword evidence="2" id="KW-0479">Metal-binding</keyword>
<dbReference type="AlphaFoldDB" id="A0AA38LNQ4"/>
<dbReference type="InterPro" id="IPR001584">
    <property type="entry name" value="Integrase_cat-core"/>
</dbReference>
<dbReference type="PROSITE" id="PS50994">
    <property type="entry name" value="INTEGRASE"/>
    <property type="match status" value="1"/>
</dbReference>
<dbReference type="GO" id="GO:0008233">
    <property type="term" value="F:peptidase activity"/>
    <property type="evidence" value="ECO:0007669"/>
    <property type="project" value="UniProtKB-KW"/>
</dbReference>
<dbReference type="InterPro" id="IPR054722">
    <property type="entry name" value="PolX-like_BBD"/>
</dbReference>